<evidence type="ECO:0000256" key="1">
    <source>
        <dbReference type="ARBA" id="ARBA00022729"/>
    </source>
</evidence>
<dbReference type="Proteomes" id="UP000825381">
    <property type="component" value="Chromosome"/>
</dbReference>
<dbReference type="Pfam" id="PF13098">
    <property type="entry name" value="Thioredoxin_2"/>
    <property type="match status" value="1"/>
</dbReference>
<dbReference type="PANTHER" id="PTHR15337:SF11">
    <property type="entry name" value="THIOREDOXIN DOMAIN-CONTAINING PROTEIN"/>
    <property type="match status" value="1"/>
</dbReference>
<protein>
    <submittedName>
        <fullName evidence="5">Thioredoxin family protein</fullName>
    </submittedName>
</protein>
<evidence type="ECO:0000259" key="4">
    <source>
        <dbReference type="PROSITE" id="PS51352"/>
    </source>
</evidence>
<feature type="domain" description="Thioredoxin" evidence="4">
    <location>
        <begin position="6"/>
        <end position="155"/>
    </location>
</feature>
<dbReference type="PROSITE" id="PS00194">
    <property type="entry name" value="THIOREDOXIN_1"/>
    <property type="match status" value="1"/>
</dbReference>
<dbReference type="PROSITE" id="PS51352">
    <property type="entry name" value="THIOREDOXIN_2"/>
    <property type="match status" value="1"/>
</dbReference>
<accession>A0ABX8VF05</accession>
<dbReference type="InterPro" id="IPR013766">
    <property type="entry name" value="Thioredoxin_domain"/>
</dbReference>
<dbReference type="EMBL" id="CP080429">
    <property type="protein sequence ID" value="QYJ69415.1"/>
    <property type="molecule type" value="Genomic_DNA"/>
</dbReference>
<evidence type="ECO:0000313" key="5">
    <source>
        <dbReference type="EMBL" id="QYJ69415.1"/>
    </source>
</evidence>
<feature type="signal peptide" evidence="3">
    <location>
        <begin position="1"/>
        <end position="19"/>
    </location>
</feature>
<dbReference type="InterPro" id="IPR036249">
    <property type="entry name" value="Thioredoxin-like_sf"/>
</dbReference>
<evidence type="ECO:0000256" key="2">
    <source>
        <dbReference type="ARBA" id="ARBA00023284"/>
    </source>
</evidence>
<keyword evidence="2" id="KW-0676">Redox-active center</keyword>
<dbReference type="InterPro" id="IPR017937">
    <property type="entry name" value="Thioredoxin_CS"/>
</dbReference>
<keyword evidence="6" id="KW-1185">Reference proteome</keyword>
<evidence type="ECO:0000256" key="3">
    <source>
        <dbReference type="SAM" id="SignalP"/>
    </source>
</evidence>
<organism evidence="5 6">
    <name type="scientific">Flavobacterium litorale</name>
    <dbReference type="NCBI Taxonomy" id="2856519"/>
    <lineage>
        <taxon>Bacteria</taxon>
        <taxon>Pseudomonadati</taxon>
        <taxon>Bacteroidota</taxon>
        <taxon>Flavobacteriia</taxon>
        <taxon>Flavobacteriales</taxon>
        <taxon>Flavobacteriaceae</taxon>
        <taxon>Flavobacterium</taxon>
    </lineage>
</organism>
<gene>
    <name evidence="5" type="ORF">K1I41_05875</name>
</gene>
<keyword evidence="1 3" id="KW-0732">Signal</keyword>
<dbReference type="InterPro" id="IPR051099">
    <property type="entry name" value="AGR/TXD"/>
</dbReference>
<sequence length="155" mass="17871">MKKILLMLFVALGTLATQAQEIKWMSLDEALAAQEKEAKPIFMDVYTDWCGPCKILDRGTFRDKNIVDYINANYYAVKFDAEGASEVAYKGNKYSNPNYIINKKGRNSVHDFTRFMKVRAYPTIVFFDDKGNLKYLLEGPRDAIQLMKVLEKFQS</sequence>
<dbReference type="RefSeq" id="WP_220641750.1">
    <property type="nucleotide sequence ID" value="NZ_CP080429.1"/>
</dbReference>
<dbReference type="SUPFAM" id="SSF52833">
    <property type="entry name" value="Thioredoxin-like"/>
    <property type="match status" value="1"/>
</dbReference>
<dbReference type="Gene3D" id="3.40.30.10">
    <property type="entry name" value="Glutaredoxin"/>
    <property type="match status" value="1"/>
</dbReference>
<reference evidence="5 6" key="1">
    <citation type="submission" date="2021-07" db="EMBL/GenBank/DDBJ databases">
        <title>Flavobacterium WSW3-B6 sp.nov, isolated from seaweed.</title>
        <authorList>
            <person name="Muhammad N."/>
            <person name="Ho H."/>
            <person name="Lee Y.-J."/>
            <person name="Nguyen T."/>
            <person name="Ho J."/>
            <person name="Kim S.-G."/>
        </authorList>
    </citation>
    <scope>NUCLEOTIDE SEQUENCE [LARGE SCALE GENOMIC DNA]</scope>
    <source>
        <strain evidence="5 6">WSW3-B6</strain>
    </source>
</reference>
<evidence type="ECO:0000313" key="6">
    <source>
        <dbReference type="Proteomes" id="UP000825381"/>
    </source>
</evidence>
<dbReference type="PANTHER" id="PTHR15337">
    <property type="entry name" value="ANTERIOR GRADIENT PROTEIN-RELATED"/>
    <property type="match status" value="1"/>
</dbReference>
<dbReference type="InterPro" id="IPR012336">
    <property type="entry name" value="Thioredoxin-like_fold"/>
</dbReference>
<proteinExistence type="predicted"/>
<name>A0ABX8VF05_9FLAO</name>
<feature type="chain" id="PRO_5045187586" evidence="3">
    <location>
        <begin position="20"/>
        <end position="155"/>
    </location>
</feature>